<dbReference type="OrthoDB" id="9811121at2"/>
<keyword evidence="3" id="KW-0808">Transferase</keyword>
<dbReference type="RefSeq" id="WP_054970621.1">
    <property type="nucleotide sequence ID" value="NZ_LJCO01000079.1"/>
</dbReference>
<reference evidence="3 4" key="1">
    <citation type="submission" date="2015-09" db="EMBL/GenBank/DDBJ databases">
        <title>Draft genome sequence of Alicyclobacillus ferrooxydans DSM 22381.</title>
        <authorList>
            <person name="Hemp J."/>
        </authorList>
    </citation>
    <scope>NUCLEOTIDE SEQUENCE [LARGE SCALE GENOMIC DNA]</scope>
    <source>
        <strain evidence="3 4">TC-34</strain>
    </source>
</reference>
<dbReference type="STRING" id="471514.AN477_18305"/>
<dbReference type="SUPFAM" id="SSF56317">
    <property type="entry name" value="Carbon-nitrogen hydrolase"/>
    <property type="match status" value="1"/>
</dbReference>
<dbReference type="CDD" id="cd07586">
    <property type="entry name" value="nitrilase_8"/>
    <property type="match status" value="1"/>
</dbReference>
<evidence type="ECO:0000313" key="3">
    <source>
        <dbReference type="EMBL" id="KPV42263.1"/>
    </source>
</evidence>
<dbReference type="GO" id="GO:0016746">
    <property type="term" value="F:acyltransferase activity"/>
    <property type="evidence" value="ECO:0007669"/>
    <property type="project" value="UniProtKB-KW"/>
</dbReference>
<dbReference type="Proteomes" id="UP000050482">
    <property type="component" value="Unassembled WGS sequence"/>
</dbReference>
<dbReference type="Gene3D" id="3.60.110.10">
    <property type="entry name" value="Carbon-nitrogen hydrolase"/>
    <property type="match status" value="1"/>
</dbReference>
<dbReference type="AlphaFoldDB" id="A0A0P9EHT8"/>
<accession>A0A0P9EHT8</accession>
<comment type="caution">
    <text evidence="3">The sequence shown here is derived from an EMBL/GenBank/DDBJ whole genome shotgun (WGS) entry which is preliminary data.</text>
</comment>
<evidence type="ECO:0000256" key="1">
    <source>
        <dbReference type="ARBA" id="ARBA00022801"/>
    </source>
</evidence>
<name>A0A0P9EHT8_9BACL</name>
<dbReference type="PROSITE" id="PS50263">
    <property type="entry name" value="CN_HYDROLASE"/>
    <property type="match status" value="1"/>
</dbReference>
<proteinExistence type="predicted"/>
<dbReference type="InterPro" id="IPR036526">
    <property type="entry name" value="C-N_Hydrolase_sf"/>
</dbReference>
<dbReference type="InterPro" id="IPR050345">
    <property type="entry name" value="Aliph_Amidase/BUP"/>
</dbReference>
<dbReference type="GO" id="GO:0050126">
    <property type="term" value="F:N-carbamoylputrescine amidase activity"/>
    <property type="evidence" value="ECO:0007669"/>
    <property type="project" value="TreeGrafter"/>
</dbReference>
<dbReference type="PANTHER" id="PTHR43674:SF2">
    <property type="entry name" value="BETA-UREIDOPROPIONASE"/>
    <property type="match status" value="1"/>
</dbReference>
<sequence length="289" mass="32826">MTDRVTVALGQLRPRLGDVSANLEQHLAWIEQAKTNHAALIVFPELGLTGYQVQDLTLDVARTTKHPDIQRLVAASQDIDVVFSFVEESEQHLFYITAIYARRGQIAAKHRKVYLPTYGMFDEGRYFACGEEFRTVPTDFGRSGLMICEDAWHVSSPYLLALGGADLICVPASGPARSVAEQDRFGSHVFWRDLLQVYARLFGTYFIFVNRTGFEDGVNFFGGSGVISPEGEWLVEAPELTETLCYAELDLSVIRRARYITPILRDEKKHLVLRELERLLEHRERRDAE</sequence>
<protein>
    <submittedName>
        <fullName evidence="3">Acyltransferase</fullName>
    </submittedName>
</protein>
<evidence type="ECO:0000259" key="2">
    <source>
        <dbReference type="PROSITE" id="PS50263"/>
    </source>
</evidence>
<dbReference type="GO" id="GO:0033388">
    <property type="term" value="P:putrescine biosynthetic process from arginine"/>
    <property type="evidence" value="ECO:0007669"/>
    <property type="project" value="TreeGrafter"/>
</dbReference>
<dbReference type="PANTHER" id="PTHR43674">
    <property type="entry name" value="NITRILASE C965.09-RELATED"/>
    <property type="match status" value="1"/>
</dbReference>
<dbReference type="PATRIC" id="fig|471514.4.peg.4577"/>
<dbReference type="EMBL" id="LJCO01000079">
    <property type="protein sequence ID" value="KPV42263.1"/>
    <property type="molecule type" value="Genomic_DNA"/>
</dbReference>
<gene>
    <name evidence="3" type="ORF">AN477_18305</name>
</gene>
<keyword evidence="4" id="KW-1185">Reference proteome</keyword>
<feature type="domain" description="CN hydrolase" evidence="2">
    <location>
        <begin position="5"/>
        <end position="251"/>
    </location>
</feature>
<organism evidence="3 4">
    <name type="scientific">Alicyclobacillus ferrooxydans</name>
    <dbReference type="NCBI Taxonomy" id="471514"/>
    <lineage>
        <taxon>Bacteria</taxon>
        <taxon>Bacillati</taxon>
        <taxon>Bacillota</taxon>
        <taxon>Bacilli</taxon>
        <taxon>Bacillales</taxon>
        <taxon>Alicyclobacillaceae</taxon>
        <taxon>Alicyclobacillus</taxon>
    </lineage>
</organism>
<keyword evidence="3" id="KW-0012">Acyltransferase</keyword>
<dbReference type="Pfam" id="PF00795">
    <property type="entry name" value="CN_hydrolase"/>
    <property type="match status" value="1"/>
</dbReference>
<keyword evidence="1" id="KW-0378">Hydrolase</keyword>
<evidence type="ECO:0000313" key="4">
    <source>
        <dbReference type="Proteomes" id="UP000050482"/>
    </source>
</evidence>
<dbReference type="InterPro" id="IPR003010">
    <property type="entry name" value="C-N_Hydrolase"/>
</dbReference>